<dbReference type="Proteomes" id="UP000009222">
    <property type="component" value="Chromosome"/>
</dbReference>
<protein>
    <submittedName>
        <fullName evidence="2">Uncharacterized protein</fullName>
    </submittedName>
</protein>
<accession>F5YBI4</accession>
<organism evidence="2 3">
    <name type="scientific">Leadbettera azotonutricia (strain ATCC BAA-888 / DSM 13862 / ZAS-9)</name>
    <name type="common">Treponema azotonutricium</name>
    <dbReference type="NCBI Taxonomy" id="545695"/>
    <lineage>
        <taxon>Bacteria</taxon>
        <taxon>Pseudomonadati</taxon>
        <taxon>Spirochaetota</taxon>
        <taxon>Spirochaetia</taxon>
        <taxon>Spirochaetales</taxon>
        <taxon>Breznakiellaceae</taxon>
        <taxon>Leadbettera</taxon>
    </lineage>
</organism>
<proteinExistence type="predicted"/>
<evidence type="ECO:0000313" key="2">
    <source>
        <dbReference type="EMBL" id="AEF80190.1"/>
    </source>
</evidence>
<keyword evidence="3" id="KW-1185">Reference proteome</keyword>
<name>F5YBI4_LEAAZ</name>
<keyword evidence="1" id="KW-0175">Coiled coil</keyword>
<sequence length="207" mass="23881">MKEEVKAANPVEEIKAEIKALEKEIKKHREDNIGYMSMKPEKTESTREELRLERLAASRIELLKKQRDKLTQEEKKPEIDRRLSLVRKAAEDLSLLAQSEADKIIKAMEKIENAREEFNLYSDGLGCETFLDVFSGINGIGHFFGDVLKGLKETTPLELPGFPEKVVLSSRSRLDILGLPEIRTPEQVKQDNAEWRKRYKNIMSRNN</sequence>
<evidence type="ECO:0000256" key="1">
    <source>
        <dbReference type="SAM" id="Coils"/>
    </source>
</evidence>
<dbReference type="InParanoid" id="F5YBI4"/>
<evidence type="ECO:0000313" key="3">
    <source>
        <dbReference type="Proteomes" id="UP000009222"/>
    </source>
</evidence>
<reference evidence="2 3" key="2">
    <citation type="journal article" date="2011" name="ISME J.">
        <title>RNA-seq reveals cooperative metabolic interactions between two termite-gut spirochete species in co-culture.</title>
        <authorList>
            <person name="Rosenthal A.Z."/>
            <person name="Matson E.G."/>
            <person name="Eldar A."/>
            <person name="Leadbetter J.R."/>
        </authorList>
    </citation>
    <scope>NUCLEOTIDE SEQUENCE [LARGE SCALE GENOMIC DNA]</scope>
    <source>
        <strain evidence="3">ATCC BAA-888 / DSM 13862 / ZAS-9</strain>
    </source>
</reference>
<reference evidence="3" key="1">
    <citation type="submission" date="2009-12" db="EMBL/GenBank/DDBJ databases">
        <title>Complete sequence of Treponema azotonutricium strain ZAS-9.</title>
        <authorList>
            <person name="Tetu S.G."/>
            <person name="Matson E."/>
            <person name="Ren Q."/>
            <person name="Seshadri R."/>
            <person name="Elbourne L."/>
            <person name="Hassan K.A."/>
            <person name="Durkin A."/>
            <person name="Radune D."/>
            <person name="Mohamoud Y."/>
            <person name="Shay R."/>
            <person name="Jin S."/>
            <person name="Zhang X."/>
            <person name="Lucey K."/>
            <person name="Ballor N.R."/>
            <person name="Ottesen E."/>
            <person name="Rosenthal R."/>
            <person name="Allen A."/>
            <person name="Leadbetter J.R."/>
            <person name="Paulsen I.T."/>
        </authorList>
    </citation>
    <scope>NUCLEOTIDE SEQUENCE [LARGE SCALE GENOMIC DNA]</scope>
    <source>
        <strain evidence="3">ATCC BAA-888 / DSM 13862 / ZAS-9</strain>
    </source>
</reference>
<dbReference type="KEGG" id="taz:TREAZ_0599"/>
<dbReference type="EMBL" id="CP001841">
    <property type="protein sequence ID" value="AEF80190.1"/>
    <property type="molecule type" value="Genomic_DNA"/>
</dbReference>
<gene>
    <name evidence="2" type="ordered locus">TREAZ_0599</name>
</gene>
<dbReference type="STRING" id="545695.TREAZ_0599"/>
<dbReference type="AlphaFoldDB" id="F5YBI4"/>
<dbReference type="HOGENOM" id="CLU_1325865_0_0_12"/>
<feature type="coiled-coil region" evidence="1">
    <location>
        <begin position="11"/>
        <end position="73"/>
    </location>
</feature>
<dbReference type="RefSeq" id="WP_015711360.1">
    <property type="nucleotide sequence ID" value="NC_015577.1"/>
</dbReference>